<gene>
    <name evidence="3" type="ORF">EV643_10635</name>
</gene>
<protein>
    <submittedName>
        <fullName evidence="3">Uncharacterized protein</fullName>
    </submittedName>
</protein>
<evidence type="ECO:0000313" key="4">
    <source>
        <dbReference type="Proteomes" id="UP000295388"/>
    </source>
</evidence>
<feature type="transmembrane region" description="Helical" evidence="2">
    <location>
        <begin position="73"/>
        <end position="93"/>
    </location>
</feature>
<keyword evidence="2" id="KW-0812">Transmembrane</keyword>
<dbReference type="AlphaFoldDB" id="A0A4R6KFP9"/>
<organism evidence="3 4">
    <name type="scientific">Kribbella caucasensis</name>
    <dbReference type="NCBI Taxonomy" id="2512215"/>
    <lineage>
        <taxon>Bacteria</taxon>
        <taxon>Bacillati</taxon>
        <taxon>Actinomycetota</taxon>
        <taxon>Actinomycetes</taxon>
        <taxon>Propionibacteriales</taxon>
        <taxon>Kribbellaceae</taxon>
        <taxon>Kribbella</taxon>
    </lineage>
</organism>
<evidence type="ECO:0000256" key="2">
    <source>
        <dbReference type="SAM" id="Phobius"/>
    </source>
</evidence>
<dbReference type="Proteomes" id="UP000295388">
    <property type="component" value="Unassembled WGS sequence"/>
</dbReference>
<keyword evidence="2" id="KW-1133">Transmembrane helix</keyword>
<feature type="compositionally biased region" description="Low complexity" evidence="1">
    <location>
        <begin position="175"/>
        <end position="239"/>
    </location>
</feature>
<proteinExistence type="predicted"/>
<feature type="transmembrane region" description="Helical" evidence="2">
    <location>
        <begin position="47"/>
        <end position="66"/>
    </location>
</feature>
<feature type="transmembrane region" description="Helical" evidence="2">
    <location>
        <begin position="7"/>
        <end position="27"/>
    </location>
</feature>
<reference evidence="3 4" key="1">
    <citation type="submission" date="2019-03" db="EMBL/GenBank/DDBJ databases">
        <title>Genomic Encyclopedia of Type Strains, Phase III (KMG-III): the genomes of soil and plant-associated and newly described type strains.</title>
        <authorList>
            <person name="Whitman W."/>
        </authorList>
    </citation>
    <scope>NUCLEOTIDE SEQUENCE [LARGE SCALE GENOMIC DNA]</scope>
    <source>
        <strain evidence="3 4">VKM Ac-2527</strain>
    </source>
</reference>
<feature type="region of interest" description="Disordered" evidence="1">
    <location>
        <begin position="140"/>
        <end position="245"/>
    </location>
</feature>
<keyword evidence="2" id="KW-0472">Membrane</keyword>
<dbReference type="RefSeq" id="WP_202869547.1">
    <property type="nucleotide sequence ID" value="NZ_SNWQ01000006.1"/>
</dbReference>
<dbReference type="EMBL" id="SNWQ01000006">
    <property type="protein sequence ID" value="TDO49066.1"/>
    <property type="molecule type" value="Genomic_DNA"/>
</dbReference>
<comment type="caution">
    <text evidence="3">The sequence shown here is derived from an EMBL/GenBank/DDBJ whole genome shotgun (WGS) entry which is preliminary data.</text>
</comment>
<feature type="transmembrane region" description="Helical" evidence="2">
    <location>
        <begin position="113"/>
        <end position="136"/>
    </location>
</feature>
<feature type="compositionally biased region" description="Polar residues" evidence="1">
    <location>
        <begin position="144"/>
        <end position="153"/>
    </location>
</feature>
<accession>A0A4R6KFP9</accession>
<evidence type="ECO:0000256" key="1">
    <source>
        <dbReference type="SAM" id="MobiDB-lite"/>
    </source>
</evidence>
<evidence type="ECO:0000313" key="3">
    <source>
        <dbReference type="EMBL" id="TDO49066.1"/>
    </source>
</evidence>
<keyword evidence="4" id="KW-1185">Reference proteome</keyword>
<name>A0A4R6KFP9_9ACTN</name>
<sequence length="245" mass="26240">MDKPKPLLGIPVGLVVGWLGTTVASYAGAKVNVVRTERLNTDLAESLPWVVLLLVAAAVMGLLMAIRAIGAGVMVGAGGLMAAAGLAVQVLPIRTAIDLARLFDLPGQRPFGYIMWDGSVLFFGMLLLVAGIGRWISDARRTPKQPQQIQDTPNFYPGYPTQPQHPGYPAQQPNLHQPGQQPGLHQPGRQQPAHPGQQQPGQHQPGQQHPGQQQPGQWPAHPGQQPPGQQSPGQHPGQQNFPPPR</sequence>